<sequence length="94" mass="9820">MTFRITQVEGPGGTLLQVDGWLDADGLRDLERACAGASGALTLDLAGLRQADESALGFLRGLQAAGVKLAGLSPYLAMRIAPRRDLGASGRQRP</sequence>
<name>A0A2K8UD94_9GAMM</name>
<accession>A0A2K8UD94</accession>
<dbReference type="KEGG" id="tsy:THSYN_23140"/>
<dbReference type="Proteomes" id="UP000232638">
    <property type="component" value="Chromosome"/>
</dbReference>
<dbReference type="Gene3D" id="3.30.750.24">
    <property type="entry name" value="STAS domain"/>
    <property type="match status" value="1"/>
</dbReference>
<evidence type="ECO:0008006" key="3">
    <source>
        <dbReference type="Google" id="ProtNLM"/>
    </source>
</evidence>
<reference evidence="1 2" key="1">
    <citation type="submission" date="2017-03" db="EMBL/GenBank/DDBJ databases">
        <title>Complete genome sequence of Candidatus 'Thiodictyon syntrophicum' sp. nov. strain Cad16T, a photolithoautotroph purple sulfur bacterium isolated from an alpine meromictic lake.</title>
        <authorList>
            <person name="Luedin S.M."/>
            <person name="Pothier J.F."/>
            <person name="Danza F."/>
            <person name="Storelli N."/>
            <person name="Wittwer M."/>
            <person name="Tonolla M."/>
        </authorList>
    </citation>
    <scope>NUCLEOTIDE SEQUENCE [LARGE SCALE GENOMIC DNA]</scope>
    <source>
        <strain evidence="1 2">Cad16T</strain>
    </source>
</reference>
<dbReference type="OrthoDB" id="9850883at2"/>
<organism evidence="1 2">
    <name type="scientific">Candidatus Thiodictyon syntrophicum</name>
    <dbReference type="NCBI Taxonomy" id="1166950"/>
    <lineage>
        <taxon>Bacteria</taxon>
        <taxon>Pseudomonadati</taxon>
        <taxon>Pseudomonadota</taxon>
        <taxon>Gammaproteobacteria</taxon>
        <taxon>Chromatiales</taxon>
        <taxon>Chromatiaceae</taxon>
        <taxon>Thiodictyon</taxon>
    </lineage>
</organism>
<keyword evidence="2" id="KW-1185">Reference proteome</keyword>
<dbReference type="SUPFAM" id="SSF52091">
    <property type="entry name" value="SpoIIaa-like"/>
    <property type="match status" value="1"/>
</dbReference>
<protein>
    <recommendedName>
        <fullName evidence="3">STAS domain-containing protein</fullName>
    </recommendedName>
</protein>
<dbReference type="InterPro" id="IPR036513">
    <property type="entry name" value="STAS_dom_sf"/>
</dbReference>
<evidence type="ECO:0000313" key="1">
    <source>
        <dbReference type="EMBL" id="AUB83552.1"/>
    </source>
</evidence>
<dbReference type="AlphaFoldDB" id="A0A2K8UD94"/>
<proteinExistence type="predicted"/>
<dbReference type="EMBL" id="CP020370">
    <property type="protein sequence ID" value="AUB83552.1"/>
    <property type="molecule type" value="Genomic_DNA"/>
</dbReference>
<dbReference type="RefSeq" id="WP_100921238.1">
    <property type="nucleotide sequence ID" value="NZ_CP020370.1"/>
</dbReference>
<gene>
    <name evidence="1" type="ORF">THSYN_23140</name>
</gene>
<evidence type="ECO:0000313" key="2">
    <source>
        <dbReference type="Proteomes" id="UP000232638"/>
    </source>
</evidence>